<gene>
    <name evidence="1" type="ORF">CWI75_10700</name>
</gene>
<keyword evidence="2" id="KW-1185">Reference proteome</keyword>
<accession>A0A2N5Y1J5</accession>
<name>A0A2N5Y1J5_9GAMM</name>
<comment type="caution">
    <text evidence="1">The sequence shown here is derived from an EMBL/GenBank/DDBJ whole genome shotgun (WGS) entry which is preliminary data.</text>
</comment>
<dbReference type="AlphaFoldDB" id="A0A2N5Y1J5"/>
<evidence type="ECO:0000313" key="2">
    <source>
        <dbReference type="Proteomes" id="UP000234845"/>
    </source>
</evidence>
<proteinExistence type="predicted"/>
<reference evidence="2" key="1">
    <citation type="submission" date="2017-11" db="EMBL/GenBank/DDBJ databases">
        <title>The draft genome sequence of Chromatocurvus sp. F02.</title>
        <authorList>
            <person name="Du Z.-J."/>
            <person name="Chang Y.-Q."/>
        </authorList>
    </citation>
    <scope>NUCLEOTIDE SEQUENCE [LARGE SCALE GENOMIC DNA]</scope>
    <source>
        <strain evidence="2">F02</strain>
    </source>
</reference>
<dbReference type="Proteomes" id="UP000234845">
    <property type="component" value="Unassembled WGS sequence"/>
</dbReference>
<dbReference type="RefSeq" id="WP_101521491.1">
    <property type="nucleotide sequence ID" value="NZ_PKLZ01000008.1"/>
</dbReference>
<dbReference type="EMBL" id="PKLZ01000008">
    <property type="protein sequence ID" value="PLW82239.1"/>
    <property type="molecule type" value="Genomic_DNA"/>
</dbReference>
<protein>
    <submittedName>
        <fullName evidence="1">Uncharacterized protein</fullName>
    </submittedName>
</protein>
<sequence length="751" mass="82800">MKLPGINYRQVQGPNSSISPSVAALEFQSKQQVNQSLQEFGTTLADMATTRQSVGASQKFTDDLTGFMQQHLSRPQYTADEVRELGLDTRIDLAGKEGADTVPAWEVQPHLLERTLRDSIHSHSAVIADRSVRAEWTARAEGQASKLLQSAVQIASRERVRYDLNLGQQQIGQAQESGLFDQAVDLIDTLPVSDDYRQLMRADNAQLRELHRVNLLADSDSYQSIQTELEKLREGETSLNPANATKAESSLQQGYKRARGQALEQEIAPFYRAMRTEDTAELDANIEALQSEKYSGKLDDHERYTWINTLERARSDIARANNTRDKVAEWQVKRNLSKLNSGMTAGHFPGPLQLAEMGETAAALVQGEATPDGLRTEAADYLENLRYMGELQQAQRKSPTEQQERINELQDLNLPPDQEGDRVTLLRKLEQVRDQTASAIQSDSMAFAQRTGQVQNVLPTPQAPEFFEILKERDAADLSIQQAYGNSTGLMSSIEADAMQGWLMTADMKQITDLSVMVGTAMGDRAPLFWEQLVKSGAGVLAVAGSLDHHTAGRVLAGRDVRQEEIYTPAQLKGLRSDAMDVMGGAYGLNTTERRARAEAAVNFVIATEIMGGETSIDDAVEAVTGGLIQFNGQTLNAPEPGTDSTDVRNWVRGLTSEDLPFIRQGSREDILEQLQDGGINLIPAGVGRFELQRVDTGTLLTTGDGRTPATLSWPGLDAVQERWRKGPLGYHEAMSQGYMPPNYRAGQVLQ</sequence>
<organism evidence="1 2">
    <name type="scientific">Kineobactrum sediminis</name>
    <dbReference type="NCBI Taxonomy" id="1905677"/>
    <lineage>
        <taxon>Bacteria</taxon>
        <taxon>Pseudomonadati</taxon>
        <taxon>Pseudomonadota</taxon>
        <taxon>Gammaproteobacteria</taxon>
        <taxon>Cellvibrionales</taxon>
        <taxon>Halieaceae</taxon>
        <taxon>Kineobactrum</taxon>
    </lineage>
</organism>
<evidence type="ECO:0000313" key="1">
    <source>
        <dbReference type="EMBL" id="PLW82239.1"/>
    </source>
</evidence>